<evidence type="ECO:0000259" key="3">
    <source>
        <dbReference type="Pfam" id="PF19335"/>
    </source>
</evidence>
<reference evidence="7 8" key="1">
    <citation type="submission" date="2023-12" db="EMBL/GenBank/DDBJ databases">
        <title>Thiobacillus sedimentum sp. nov., a chemolithoautotrophic sulfur-oxidizing bacterium isolated from freshwater sediment.</title>
        <authorList>
            <person name="Luo J."/>
            <person name="Dai C."/>
        </authorList>
    </citation>
    <scope>NUCLEOTIDE SEQUENCE [LARGE SCALE GENOMIC DNA]</scope>
    <source>
        <strain evidence="7 8">SCUT-2</strain>
    </source>
</reference>
<dbReference type="SUPFAM" id="SSF111369">
    <property type="entry name" value="HlyD-like secretion proteins"/>
    <property type="match status" value="1"/>
</dbReference>
<feature type="domain" description="CusB-like barrel-sandwich hybrid" evidence="4">
    <location>
        <begin position="137"/>
        <end position="272"/>
    </location>
</feature>
<dbReference type="EMBL" id="CP141769">
    <property type="protein sequence ID" value="WRS39689.1"/>
    <property type="molecule type" value="Genomic_DNA"/>
</dbReference>
<dbReference type="InterPro" id="IPR058792">
    <property type="entry name" value="Beta-barrel_RND_2"/>
</dbReference>
<dbReference type="PANTHER" id="PTHR30097:SF15">
    <property type="entry name" value="CATION EFFLUX SYSTEM PROTEIN CUSB"/>
    <property type="match status" value="1"/>
</dbReference>
<protein>
    <submittedName>
        <fullName evidence="7">Efflux RND transporter periplasmic adaptor subunit</fullName>
    </submittedName>
</protein>
<dbReference type="InterPro" id="IPR058649">
    <property type="entry name" value="CzcB_C"/>
</dbReference>
<name>A0ABZ1CJY2_9PROT</name>
<evidence type="ECO:0000259" key="4">
    <source>
        <dbReference type="Pfam" id="PF25919"/>
    </source>
</evidence>
<dbReference type="PANTHER" id="PTHR30097">
    <property type="entry name" value="CATION EFFLUX SYSTEM PROTEIN CUSB"/>
    <property type="match status" value="1"/>
</dbReference>
<keyword evidence="2" id="KW-0813">Transport</keyword>
<dbReference type="Gene3D" id="2.40.420.20">
    <property type="match status" value="1"/>
</dbReference>
<feature type="domain" description="Heavy metal binding" evidence="3">
    <location>
        <begin position="62"/>
        <end position="87"/>
    </location>
</feature>
<evidence type="ECO:0000256" key="2">
    <source>
        <dbReference type="ARBA" id="ARBA00022448"/>
    </source>
</evidence>
<dbReference type="Pfam" id="PF25954">
    <property type="entry name" value="Beta-barrel_RND_2"/>
    <property type="match status" value="1"/>
</dbReference>
<dbReference type="NCBIfam" id="TIGR01730">
    <property type="entry name" value="RND_mfp"/>
    <property type="match status" value="1"/>
</dbReference>
<dbReference type="Proteomes" id="UP001334732">
    <property type="component" value="Chromosome"/>
</dbReference>
<dbReference type="Pfam" id="PF19335">
    <property type="entry name" value="HMBD"/>
    <property type="match status" value="1"/>
</dbReference>
<dbReference type="InterPro" id="IPR051909">
    <property type="entry name" value="MFP_Cation_Efflux"/>
</dbReference>
<evidence type="ECO:0000259" key="6">
    <source>
        <dbReference type="Pfam" id="PF25975"/>
    </source>
</evidence>
<dbReference type="Pfam" id="PF25975">
    <property type="entry name" value="CzcB_C"/>
    <property type="match status" value="1"/>
</dbReference>
<dbReference type="Gene3D" id="2.40.30.170">
    <property type="match status" value="1"/>
</dbReference>
<dbReference type="Pfam" id="PF25919">
    <property type="entry name" value="BSH_CusB"/>
    <property type="match status" value="1"/>
</dbReference>
<evidence type="ECO:0000256" key="1">
    <source>
        <dbReference type="ARBA" id="ARBA00009477"/>
    </source>
</evidence>
<dbReference type="InterPro" id="IPR006143">
    <property type="entry name" value="RND_pump_MFP"/>
</dbReference>
<feature type="domain" description="CusB-like beta-barrel" evidence="5">
    <location>
        <begin position="277"/>
        <end position="354"/>
    </location>
</feature>
<evidence type="ECO:0000259" key="5">
    <source>
        <dbReference type="Pfam" id="PF25954"/>
    </source>
</evidence>
<sequence length="436" mass="47054">MKSSLVRALYYAVLLLVPLCAAGVALFSGAPPVAGGDAVMHAAHAAEPVAQLGGGNPAQKRWICPMHPHIAQDHPGTCPICGMDLVEADGGHEAGGVQVDPAMQQRLGVRLARVESRRLAREVHTYGTVVVDEASVRAVSPKIEGWLSRLYVRAVGQHVAAGQLLYEIYSPELVQRQREYIELLQRRDQLLESLSDRSGQNAQVAASLARERLRMRDKFAYADVGAATLAEIERTHRTVDRVPVFATRSGYVTQIGAREGAFVTPVTPLLTLADNATVWIDIALYPDQLEWVREGDAVTVRFPRSGHPPLTGRLRFASPTLDPLSRTARARLEVRNTDGLLRPGEFADVVIAAEPRTALAVPRSSVIRTGTGERVMLARDGGHFMPVPVETGIESGGYVEIVDGLQEDAEVAASGQFLLDAAASLDDAAHRMQSAP</sequence>
<evidence type="ECO:0000313" key="7">
    <source>
        <dbReference type="EMBL" id="WRS39689.1"/>
    </source>
</evidence>
<organism evidence="7 8">
    <name type="scientific">Thiobacillus sedimenti</name>
    <dbReference type="NCBI Taxonomy" id="3110231"/>
    <lineage>
        <taxon>Bacteria</taxon>
        <taxon>Pseudomonadati</taxon>
        <taxon>Pseudomonadota</taxon>
        <taxon>Betaproteobacteria</taxon>
        <taxon>Nitrosomonadales</taxon>
        <taxon>Thiobacillaceae</taxon>
        <taxon>Thiobacillus</taxon>
    </lineage>
</organism>
<dbReference type="RefSeq" id="WP_324780221.1">
    <property type="nucleotide sequence ID" value="NZ_CP141769.1"/>
</dbReference>
<feature type="domain" description="CzcB-like C-terminal circularly permuted SH3-like" evidence="6">
    <location>
        <begin position="360"/>
        <end position="419"/>
    </location>
</feature>
<gene>
    <name evidence="7" type="ORF">VA613_02115</name>
</gene>
<keyword evidence="8" id="KW-1185">Reference proteome</keyword>
<dbReference type="InterPro" id="IPR058790">
    <property type="entry name" value="BSH_CusB"/>
</dbReference>
<comment type="similarity">
    <text evidence="1">Belongs to the membrane fusion protein (MFP) (TC 8.A.1) family.</text>
</comment>
<dbReference type="InterPro" id="IPR045800">
    <property type="entry name" value="HMBD"/>
</dbReference>
<proteinExistence type="inferred from homology"/>
<evidence type="ECO:0000313" key="8">
    <source>
        <dbReference type="Proteomes" id="UP001334732"/>
    </source>
</evidence>
<accession>A0ABZ1CJY2</accession>